<sequence length="196" mass="20724">MTQDRARLTRRIAIAAVAAVALVGVILVIALGGLADDEGRVVDSYRIGERIEASGAATVIESVTLTDRRPAGDLEAAEGRRWLIVSVTQTNLGTVPLFVANLRIGINYGSALDQTDDTSTVDRVDGGLSASPLQPGVATRLDYVFDVPADETDARNAVVGVYRVDRVYGDPVFGDTSYSSPHPVGRIEVADIEVAS</sequence>
<dbReference type="AlphaFoldDB" id="A0A852Y9V5"/>
<organism evidence="3 4">
    <name type="scientific">Schumannella luteola</name>
    <dbReference type="NCBI Taxonomy" id="472059"/>
    <lineage>
        <taxon>Bacteria</taxon>
        <taxon>Bacillati</taxon>
        <taxon>Actinomycetota</taxon>
        <taxon>Actinomycetes</taxon>
        <taxon>Micrococcales</taxon>
        <taxon>Microbacteriaceae</taxon>
        <taxon>Schumannella</taxon>
    </lineage>
</organism>
<feature type="transmembrane region" description="Helical" evidence="2">
    <location>
        <begin position="12"/>
        <end position="35"/>
    </location>
</feature>
<dbReference type="InterPro" id="IPR029050">
    <property type="entry name" value="Immunoprotect_excell_Ig-like"/>
</dbReference>
<keyword evidence="2" id="KW-0812">Transmembrane</keyword>
<dbReference type="Gene3D" id="2.60.40.1240">
    <property type="match status" value="1"/>
</dbReference>
<accession>A0A852Y9V5</accession>
<comment type="caution">
    <text evidence="3">The sequence shown here is derived from an EMBL/GenBank/DDBJ whole genome shotgun (WGS) entry which is preliminary data.</text>
</comment>
<name>A0A852Y9V5_9MICO</name>
<keyword evidence="2" id="KW-0472">Membrane</keyword>
<evidence type="ECO:0000256" key="2">
    <source>
        <dbReference type="SAM" id="Phobius"/>
    </source>
</evidence>
<protein>
    <recommendedName>
        <fullName evidence="5">DUF4352 domain-containing protein</fullName>
    </recommendedName>
</protein>
<gene>
    <name evidence="3" type="ORF">BJ979_002372</name>
</gene>
<reference evidence="3 4" key="1">
    <citation type="submission" date="2020-07" db="EMBL/GenBank/DDBJ databases">
        <title>Sequencing the genomes of 1000 actinobacteria strains.</title>
        <authorList>
            <person name="Klenk H.-P."/>
        </authorList>
    </citation>
    <scope>NUCLEOTIDE SEQUENCE [LARGE SCALE GENOMIC DNA]</scope>
    <source>
        <strain evidence="3 4">DSM 23141</strain>
    </source>
</reference>
<dbReference type="EMBL" id="JACBZY010000001">
    <property type="protein sequence ID" value="NYG99746.1"/>
    <property type="molecule type" value="Genomic_DNA"/>
</dbReference>
<evidence type="ECO:0000313" key="3">
    <source>
        <dbReference type="EMBL" id="NYG99746.1"/>
    </source>
</evidence>
<keyword evidence="2" id="KW-1133">Transmembrane helix</keyword>
<evidence type="ECO:0000313" key="4">
    <source>
        <dbReference type="Proteomes" id="UP000553888"/>
    </source>
</evidence>
<evidence type="ECO:0000256" key="1">
    <source>
        <dbReference type="ARBA" id="ARBA00022729"/>
    </source>
</evidence>
<proteinExistence type="predicted"/>
<evidence type="ECO:0008006" key="5">
    <source>
        <dbReference type="Google" id="ProtNLM"/>
    </source>
</evidence>
<dbReference type="RefSeq" id="WP_179568130.1">
    <property type="nucleotide sequence ID" value="NZ_JACBZY010000001.1"/>
</dbReference>
<dbReference type="Proteomes" id="UP000553888">
    <property type="component" value="Unassembled WGS sequence"/>
</dbReference>
<keyword evidence="4" id="KW-1185">Reference proteome</keyword>
<keyword evidence="1" id="KW-0732">Signal</keyword>